<proteinExistence type="predicted"/>
<dbReference type="Proteomes" id="UP000789901">
    <property type="component" value="Unassembled WGS sequence"/>
</dbReference>
<name>A0ABN7UPF4_GIGMA</name>
<organism evidence="1 2">
    <name type="scientific">Gigaspora margarita</name>
    <dbReference type="NCBI Taxonomy" id="4874"/>
    <lineage>
        <taxon>Eukaryota</taxon>
        <taxon>Fungi</taxon>
        <taxon>Fungi incertae sedis</taxon>
        <taxon>Mucoromycota</taxon>
        <taxon>Glomeromycotina</taxon>
        <taxon>Glomeromycetes</taxon>
        <taxon>Diversisporales</taxon>
        <taxon>Gigasporaceae</taxon>
        <taxon>Gigaspora</taxon>
    </lineage>
</organism>
<accession>A0ABN7UPF4</accession>
<comment type="caution">
    <text evidence="1">The sequence shown here is derived from an EMBL/GenBank/DDBJ whole genome shotgun (WGS) entry which is preliminary data.</text>
</comment>
<reference evidence="1 2" key="1">
    <citation type="submission" date="2021-06" db="EMBL/GenBank/DDBJ databases">
        <authorList>
            <person name="Kallberg Y."/>
            <person name="Tangrot J."/>
            <person name="Rosling A."/>
        </authorList>
    </citation>
    <scope>NUCLEOTIDE SEQUENCE [LARGE SCALE GENOMIC DNA]</scope>
    <source>
        <strain evidence="1 2">120-4 pot B 10/14</strain>
    </source>
</reference>
<gene>
    <name evidence="1" type="ORF">GMARGA_LOCUS9104</name>
</gene>
<evidence type="ECO:0000313" key="1">
    <source>
        <dbReference type="EMBL" id="CAG8646118.1"/>
    </source>
</evidence>
<protein>
    <submittedName>
        <fullName evidence="1">9600_t:CDS:1</fullName>
    </submittedName>
</protein>
<evidence type="ECO:0000313" key="2">
    <source>
        <dbReference type="Proteomes" id="UP000789901"/>
    </source>
</evidence>
<dbReference type="EMBL" id="CAJVQB010004804">
    <property type="protein sequence ID" value="CAG8646118.1"/>
    <property type="molecule type" value="Genomic_DNA"/>
</dbReference>
<sequence length="44" mass="5119">MTNLKLANPFNPEKWPEWAAEYEPIQSIDPGWFEPLKNSITLSD</sequence>
<keyword evidence="2" id="KW-1185">Reference proteome</keyword>